<dbReference type="SUPFAM" id="SSF56024">
    <property type="entry name" value="Phospholipase D/nuclease"/>
    <property type="match status" value="1"/>
</dbReference>
<reference evidence="3 4" key="1">
    <citation type="submission" date="2017-12" db="EMBL/GenBank/DDBJ databases">
        <title>Detection of the carbapenemase gene blaVIM-5 in members of the Pseudomonas putida group isolated from polluted Nigerian wetlands.</title>
        <authorList>
            <person name="Adelowo O."/>
            <person name="Vollmers J."/>
            <person name="Maeusezahl I."/>
            <person name="Kaster A.-K."/>
            <person name="Mueller J.A."/>
        </authorList>
    </citation>
    <scope>NUCLEOTIDE SEQUENCE [LARGE SCALE GENOMIC DNA]</scope>
    <source>
        <strain evidence="3 4">MR69</strain>
    </source>
</reference>
<dbReference type="Gene3D" id="3.30.870.10">
    <property type="entry name" value="Endonuclease Chain A"/>
    <property type="match status" value="1"/>
</dbReference>
<feature type="region of interest" description="Disordered" evidence="1">
    <location>
        <begin position="158"/>
        <end position="185"/>
    </location>
</feature>
<dbReference type="PROSITE" id="PS50035">
    <property type="entry name" value="PLD"/>
    <property type="match status" value="1"/>
</dbReference>
<sequence>MFLGSREQILSAIKNLIQAPDADYGVAVAFWGNGSEALIPRQGAGRLICNLSHPGTNPYAVERIMAQPGIRMRQSSRLHAKVVVSNAGAIVGSANFSDAALGFEGQALGWTEAGVLLDPERDEYKQVLDWFRSTWEKAAEVAETDLATAKENWKARGLPEAPVPLPSVSTSESKPEVTIPEPSDRAPELYEEDIFEKKPFLRTSANQMRMVSDTLQGLFDESVLGIECGSRDTKPKDKERYASAHAAHILWTASGQISSTNIAGISVFRNPEDVAARSREMGTFDLVLSFIERLAHDTTLPVKPSIRYWAKIAHKQIRPQ</sequence>
<proteinExistence type="predicted"/>
<dbReference type="CDD" id="cd09117">
    <property type="entry name" value="PLDc_Bfil_DEXD_like"/>
    <property type="match status" value="1"/>
</dbReference>
<organism evidence="3 4">
    <name type="scientific">Pseudomonas plecoglossicida</name>
    <dbReference type="NCBI Taxonomy" id="70775"/>
    <lineage>
        <taxon>Bacteria</taxon>
        <taxon>Pseudomonadati</taxon>
        <taxon>Pseudomonadota</taxon>
        <taxon>Gammaproteobacteria</taxon>
        <taxon>Pseudomonadales</taxon>
        <taxon>Pseudomonadaceae</taxon>
        <taxon>Pseudomonas</taxon>
    </lineage>
</organism>
<dbReference type="InterPro" id="IPR001736">
    <property type="entry name" value="PLipase_D/transphosphatidylase"/>
</dbReference>
<evidence type="ECO:0000256" key="1">
    <source>
        <dbReference type="SAM" id="MobiDB-lite"/>
    </source>
</evidence>
<dbReference type="EMBL" id="PJCJ01000024">
    <property type="protein sequence ID" value="PLV09478.1"/>
    <property type="molecule type" value="Genomic_DNA"/>
</dbReference>
<accession>A0ABX4TVH1</accession>
<comment type="caution">
    <text evidence="3">The sequence shown here is derived from an EMBL/GenBank/DDBJ whole genome shotgun (WGS) entry which is preliminary data.</text>
</comment>
<dbReference type="Proteomes" id="UP000234744">
    <property type="component" value="Unassembled WGS sequence"/>
</dbReference>
<keyword evidence="4" id="KW-1185">Reference proteome</keyword>
<dbReference type="RefSeq" id="WP_054889916.1">
    <property type="nucleotide sequence ID" value="NZ_PJCJ01000024.1"/>
</dbReference>
<gene>
    <name evidence="3" type="ORF">CXG47_24335</name>
</gene>
<evidence type="ECO:0000313" key="3">
    <source>
        <dbReference type="EMBL" id="PLV09478.1"/>
    </source>
</evidence>
<name>A0ABX4TVH1_PSEDL</name>
<protein>
    <recommendedName>
        <fullName evidence="2">PLD phosphodiesterase domain-containing protein</fullName>
    </recommendedName>
</protein>
<feature type="domain" description="PLD phosphodiesterase" evidence="2">
    <location>
        <begin position="74"/>
        <end position="100"/>
    </location>
</feature>
<evidence type="ECO:0000259" key="2">
    <source>
        <dbReference type="PROSITE" id="PS50035"/>
    </source>
</evidence>
<evidence type="ECO:0000313" key="4">
    <source>
        <dbReference type="Proteomes" id="UP000234744"/>
    </source>
</evidence>